<keyword evidence="2" id="KW-1185">Reference proteome</keyword>
<sequence>MSRFPPLLPSQLSPEQHAAYDEQAKIAQSLFGDKFIYKNDDSAFIGPFGPLLYTPTLVGPFMELIVELPKISGLPPAARETAILATGSAFKAGYELYAHGNVATSTSLSDRQIELIKKGEKPEGTDKLDNACDIAFDVAMKLSKEQGPLSDVMWKKASDAFGMEGAAALIHFVGFYAYTSIFLNGVAAPVPE</sequence>
<evidence type="ECO:0000313" key="2">
    <source>
        <dbReference type="Proteomes" id="UP001172386"/>
    </source>
</evidence>
<reference evidence="1" key="1">
    <citation type="submission" date="2022-10" db="EMBL/GenBank/DDBJ databases">
        <title>Culturing micro-colonial fungi from biological soil crusts in the Mojave desert and describing Neophaeococcomyces mojavensis, and introducing the new genera and species Taxawa tesnikishii.</title>
        <authorList>
            <person name="Kurbessoian T."/>
            <person name="Stajich J.E."/>
        </authorList>
    </citation>
    <scope>NUCLEOTIDE SEQUENCE</scope>
    <source>
        <strain evidence="1">JES_112</strain>
    </source>
</reference>
<gene>
    <name evidence="1" type="ORF">H2198_009069</name>
</gene>
<dbReference type="EMBL" id="JAPDRQ010000242">
    <property type="protein sequence ID" value="KAJ9651656.1"/>
    <property type="molecule type" value="Genomic_DNA"/>
</dbReference>
<organism evidence="1 2">
    <name type="scientific">Neophaeococcomyces mojaviensis</name>
    <dbReference type="NCBI Taxonomy" id="3383035"/>
    <lineage>
        <taxon>Eukaryota</taxon>
        <taxon>Fungi</taxon>
        <taxon>Dikarya</taxon>
        <taxon>Ascomycota</taxon>
        <taxon>Pezizomycotina</taxon>
        <taxon>Eurotiomycetes</taxon>
        <taxon>Chaetothyriomycetidae</taxon>
        <taxon>Chaetothyriales</taxon>
        <taxon>Chaetothyriales incertae sedis</taxon>
        <taxon>Neophaeococcomyces</taxon>
    </lineage>
</organism>
<protein>
    <submittedName>
        <fullName evidence="1">Uncharacterized protein</fullName>
    </submittedName>
</protein>
<accession>A0ACC2ZW28</accession>
<dbReference type="Proteomes" id="UP001172386">
    <property type="component" value="Unassembled WGS sequence"/>
</dbReference>
<name>A0ACC2ZW28_9EURO</name>
<comment type="caution">
    <text evidence="1">The sequence shown here is derived from an EMBL/GenBank/DDBJ whole genome shotgun (WGS) entry which is preliminary data.</text>
</comment>
<proteinExistence type="predicted"/>
<evidence type="ECO:0000313" key="1">
    <source>
        <dbReference type="EMBL" id="KAJ9651656.1"/>
    </source>
</evidence>